<evidence type="ECO:0000256" key="2">
    <source>
        <dbReference type="ARBA" id="ARBA00022645"/>
    </source>
</evidence>
<dbReference type="GO" id="GO:0005886">
    <property type="term" value="C:plasma membrane"/>
    <property type="evidence" value="ECO:0007669"/>
    <property type="project" value="TreeGrafter"/>
</dbReference>
<dbReference type="Gene3D" id="3.90.1310.10">
    <property type="entry name" value="Penicillin-binding protein 2a (Domain 2)"/>
    <property type="match status" value="1"/>
</dbReference>
<dbReference type="InterPro" id="IPR036138">
    <property type="entry name" value="PBP_dimer_sf"/>
</dbReference>
<dbReference type="SUPFAM" id="SSF56519">
    <property type="entry name" value="Penicillin binding protein dimerisation domain"/>
    <property type="match status" value="1"/>
</dbReference>
<dbReference type="InterPro" id="IPR012338">
    <property type="entry name" value="Beta-lactam/transpept-like"/>
</dbReference>
<sequence>MAPPPHDTQPPREGGMTGVGPRARAHREQMHVRLLAVAGGFCVLFAVVTGQLTRATVISPMAPEKRQIAPQVPEIPKIDPHAGLAGDFSLPQVHRASIVDRNGQTLALSLPVAQVYANPQELIDPAEIAHKLKSVLPDLNEEETVKRLSRPKQFVYVARDITPQQELAINNLGIPGIYFEPGERRHYPLGHMAAQIMGAVDIDDHGIAGVERFFDKRLLASHHPLRLSLDIRVQSAVREEVANAMQTFQAIGACGIVMDVRTGEVVAMVSLPDFDANNFAHASNDERFNRAVTGLYEPGSTFKLQTAAMGLATGTIHIWDSFSSIPLRIGRFTIRDMKNDHFAPWLSLPEVMAYSSNPAAAHIALDVGGTRQAEWLRSMGFFAPVPIELPEAARPLVPRQWGLATTMTVGFGHGVAEPPLSIVRGTAATVNGGILVTPTLLDTEDGADTDDTPNAGANGMALAATPAVLQPGLTQNGAQAGISGGAQANAQAGMAGSPQGTGQVGVQPASLTTAMAAHPAPATGVPGPDAPVTPHGPRVMSENVSALLRRLLRLDVTQGTGRTAESPGYFVGGKTGTAEKIGPHGGYLKHVNIAAFTSIFPMNAPRYAVYVMLDSPQATPQTHGWTTAGWNAAPTVSRIVSRIGPMLQIFPDMEHAAQIDAQLALPMHPAVPRGVRPLGPGNDPGDPRNQVVEHRAIKAGVTRPTGKQVLADRRKPNQETLSE</sequence>
<dbReference type="Pfam" id="PF00905">
    <property type="entry name" value="Transpeptidase"/>
    <property type="match status" value="1"/>
</dbReference>
<reference evidence="8" key="1">
    <citation type="submission" date="2021-03" db="EMBL/GenBank/DDBJ databases">
        <title>The complete genome sequence of Acetobacter sp. TBRC 12339.</title>
        <authorList>
            <person name="Charoenyingcharoen P."/>
            <person name="Yukphan P."/>
        </authorList>
    </citation>
    <scope>NUCLEOTIDE SEQUENCE</scope>
    <source>
        <strain evidence="8">TBRC 12339</strain>
    </source>
</reference>
<proteinExistence type="predicted"/>
<keyword evidence="2" id="KW-0378">Hydrolase</keyword>
<dbReference type="Gene3D" id="3.30.450.330">
    <property type="match status" value="1"/>
</dbReference>
<keyword evidence="2" id="KW-0645">Protease</keyword>
<dbReference type="PANTHER" id="PTHR30627:SF1">
    <property type="entry name" value="PEPTIDOGLYCAN D,D-TRANSPEPTIDASE FTSI"/>
    <property type="match status" value="1"/>
</dbReference>
<feature type="domain" description="Penicillin-binding protein transpeptidase" evidence="6">
    <location>
        <begin position="254"/>
        <end position="619"/>
    </location>
</feature>
<feature type="region of interest" description="Disordered" evidence="4">
    <location>
        <begin position="1"/>
        <end position="25"/>
    </location>
</feature>
<feature type="domain" description="Penicillin-binding protein dimerisation" evidence="7">
    <location>
        <begin position="93"/>
        <end position="201"/>
    </location>
</feature>
<organism evidence="8 9">
    <name type="scientific">Acetobacter garciniae</name>
    <dbReference type="NCBI Taxonomy" id="2817435"/>
    <lineage>
        <taxon>Bacteria</taxon>
        <taxon>Pseudomonadati</taxon>
        <taxon>Pseudomonadota</taxon>
        <taxon>Alphaproteobacteria</taxon>
        <taxon>Acetobacterales</taxon>
        <taxon>Acetobacteraceae</taxon>
        <taxon>Acetobacter</taxon>
    </lineage>
</organism>
<dbReference type="InterPro" id="IPR001460">
    <property type="entry name" value="PCN-bd_Tpept"/>
</dbReference>
<comment type="caution">
    <text evidence="8">The sequence shown here is derived from an EMBL/GenBank/DDBJ whole genome shotgun (WGS) entry which is preliminary data.</text>
</comment>
<dbReference type="SUPFAM" id="SSF56601">
    <property type="entry name" value="beta-lactamase/transpeptidase-like"/>
    <property type="match status" value="1"/>
</dbReference>
<evidence type="ECO:0000256" key="3">
    <source>
        <dbReference type="ARBA" id="ARBA00023136"/>
    </source>
</evidence>
<keyword evidence="5" id="KW-0812">Transmembrane</keyword>
<evidence type="ECO:0000256" key="5">
    <source>
        <dbReference type="SAM" id="Phobius"/>
    </source>
</evidence>
<dbReference type="GO" id="GO:0008658">
    <property type="term" value="F:penicillin binding"/>
    <property type="evidence" value="ECO:0007669"/>
    <property type="project" value="InterPro"/>
</dbReference>
<dbReference type="InterPro" id="IPR050515">
    <property type="entry name" value="Beta-lactam/transpept"/>
</dbReference>
<evidence type="ECO:0000313" key="9">
    <source>
        <dbReference type="Proteomes" id="UP000664073"/>
    </source>
</evidence>
<dbReference type="AlphaFoldDB" id="A0A939HRJ3"/>
<dbReference type="GO" id="GO:0004180">
    <property type="term" value="F:carboxypeptidase activity"/>
    <property type="evidence" value="ECO:0007669"/>
    <property type="project" value="UniProtKB-KW"/>
</dbReference>
<keyword evidence="3 5" id="KW-0472">Membrane</keyword>
<accession>A0A939HRJ3</accession>
<evidence type="ECO:0000256" key="1">
    <source>
        <dbReference type="ARBA" id="ARBA00004370"/>
    </source>
</evidence>
<dbReference type="Gene3D" id="3.40.710.10">
    <property type="entry name" value="DD-peptidase/beta-lactamase superfamily"/>
    <property type="match status" value="1"/>
</dbReference>
<dbReference type="Pfam" id="PF03717">
    <property type="entry name" value="PBP_dimer"/>
    <property type="match status" value="1"/>
</dbReference>
<keyword evidence="9" id="KW-1185">Reference proteome</keyword>
<feature type="transmembrane region" description="Helical" evidence="5">
    <location>
        <begin position="32"/>
        <end position="52"/>
    </location>
</feature>
<evidence type="ECO:0000259" key="6">
    <source>
        <dbReference type="Pfam" id="PF00905"/>
    </source>
</evidence>
<keyword evidence="5" id="KW-1133">Transmembrane helix</keyword>
<evidence type="ECO:0000256" key="4">
    <source>
        <dbReference type="SAM" id="MobiDB-lite"/>
    </source>
</evidence>
<evidence type="ECO:0000259" key="7">
    <source>
        <dbReference type="Pfam" id="PF03717"/>
    </source>
</evidence>
<dbReference type="Proteomes" id="UP000664073">
    <property type="component" value="Unassembled WGS sequence"/>
</dbReference>
<gene>
    <name evidence="8" type="ORF">J2D77_14860</name>
</gene>
<protein>
    <submittedName>
        <fullName evidence="8">Penicillin-binding protein 2</fullName>
    </submittedName>
</protein>
<evidence type="ECO:0000313" key="8">
    <source>
        <dbReference type="EMBL" id="MBO1326431.1"/>
    </source>
</evidence>
<feature type="region of interest" description="Disordered" evidence="4">
    <location>
        <begin position="677"/>
        <end position="723"/>
    </location>
</feature>
<keyword evidence="2" id="KW-0121">Carboxypeptidase</keyword>
<dbReference type="GO" id="GO:0071555">
    <property type="term" value="P:cell wall organization"/>
    <property type="evidence" value="ECO:0007669"/>
    <property type="project" value="TreeGrafter"/>
</dbReference>
<comment type="subcellular location">
    <subcellularLocation>
        <location evidence="1">Membrane</location>
    </subcellularLocation>
</comment>
<dbReference type="PANTHER" id="PTHR30627">
    <property type="entry name" value="PEPTIDOGLYCAN D,D-TRANSPEPTIDASE"/>
    <property type="match status" value="1"/>
</dbReference>
<name>A0A939HRJ3_9PROT</name>
<dbReference type="RefSeq" id="WP_207847124.1">
    <property type="nucleotide sequence ID" value="NZ_JAFVMH010000010.1"/>
</dbReference>
<dbReference type="EMBL" id="JAFVMH010000010">
    <property type="protein sequence ID" value="MBO1326431.1"/>
    <property type="molecule type" value="Genomic_DNA"/>
</dbReference>
<dbReference type="InterPro" id="IPR005311">
    <property type="entry name" value="PBP_dimer"/>
</dbReference>